<organism evidence="1 2">
    <name type="scientific">Mycobacterium kansasii</name>
    <dbReference type="NCBI Taxonomy" id="1768"/>
    <lineage>
        <taxon>Bacteria</taxon>
        <taxon>Bacillati</taxon>
        <taxon>Actinomycetota</taxon>
        <taxon>Actinomycetes</taxon>
        <taxon>Mycobacteriales</taxon>
        <taxon>Mycobacteriaceae</taxon>
        <taxon>Mycobacterium</taxon>
    </lineage>
</organism>
<accession>A0A1V3WPU6</accession>
<reference evidence="1 2" key="1">
    <citation type="submission" date="2017-02" db="EMBL/GenBank/DDBJ databases">
        <title>Complete genome sequences of Mycobacterium kansasii strains isolated from rhesus macaques.</title>
        <authorList>
            <person name="Panda A."/>
            <person name="Nagaraj S."/>
            <person name="Zhao X."/>
            <person name="Tettelin H."/>
            <person name="Detolla L.J."/>
        </authorList>
    </citation>
    <scope>NUCLEOTIDE SEQUENCE [LARGE SCALE GENOMIC DNA]</scope>
    <source>
        <strain evidence="1 2">11-3813</strain>
    </source>
</reference>
<proteinExistence type="predicted"/>
<evidence type="ECO:0000313" key="1">
    <source>
        <dbReference type="EMBL" id="OOK68983.1"/>
    </source>
</evidence>
<dbReference type="AlphaFoldDB" id="A0A1V3WPU6"/>
<dbReference type="EMBL" id="MVBM01000007">
    <property type="protein sequence ID" value="OOK68983.1"/>
    <property type="molecule type" value="Genomic_DNA"/>
</dbReference>
<comment type="caution">
    <text evidence="1">The sequence shown here is derived from an EMBL/GenBank/DDBJ whole genome shotgun (WGS) entry which is preliminary data.</text>
</comment>
<protein>
    <submittedName>
        <fullName evidence="1">Putative transcriptional regulator domain protein</fullName>
    </submittedName>
</protein>
<sequence>MNLYLRRRAAARDRWKLANWPTYLASVDTTFVPPVPHTLIQNDPDSQPLQVQARNFVKSIRAQAGQQQGT</sequence>
<evidence type="ECO:0000313" key="2">
    <source>
        <dbReference type="Proteomes" id="UP000189229"/>
    </source>
</evidence>
<dbReference type="Proteomes" id="UP000189229">
    <property type="component" value="Unassembled WGS sequence"/>
</dbReference>
<gene>
    <name evidence="1" type="ORF">BZL30_7045</name>
</gene>
<name>A0A1V3WPU6_MYCKA</name>